<dbReference type="Gene3D" id="3.30.420.10">
    <property type="entry name" value="Ribonuclease H-like superfamily/Ribonuclease H"/>
    <property type="match status" value="1"/>
</dbReference>
<dbReference type="PANTHER" id="PTHR33481">
    <property type="entry name" value="REVERSE TRANSCRIPTASE"/>
    <property type="match status" value="1"/>
</dbReference>
<dbReference type="InterPro" id="IPR012337">
    <property type="entry name" value="RNaseH-like_sf"/>
</dbReference>
<keyword evidence="3" id="KW-0548">Nucleotidyltransferase</keyword>
<accession>A0A1W5D0U9</accession>
<dbReference type="InterPro" id="IPR000477">
    <property type="entry name" value="RT_dom"/>
</dbReference>
<dbReference type="Proteomes" id="UP000192927">
    <property type="component" value="Unassembled WGS sequence"/>
</dbReference>
<dbReference type="SUPFAM" id="SSF56219">
    <property type="entry name" value="DNase I-like"/>
    <property type="match status" value="1"/>
</dbReference>
<dbReference type="SUPFAM" id="SSF56672">
    <property type="entry name" value="DNA/RNA polymerases"/>
    <property type="match status" value="1"/>
</dbReference>
<evidence type="ECO:0000313" key="3">
    <source>
        <dbReference type="EMBL" id="SLM36757.1"/>
    </source>
</evidence>
<organism evidence="3 4">
    <name type="scientific">Lasallia pustulata</name>
    <dbReference type="NCBI Taxonomy" id="136370"/>
    <lineage>
        <taxon>Eukaryota</taxon>
        <taxon>Fungi</taxon>
        <taxon>Dikarya</taxon>
        <taxon>Ascomycota</taxon>
        <taxon>Pezizomycotina</taxon>
        <taxon>Lecanoromycetes</taxon>
        <taxon>OSLEUM clade</taxon>
        <taxon>Umbilicariomycetidae</taxon>
        <taxon>Umbilicariales</taxon>
        <taxon>Umbilicariaceae</taxon>
        <taxon>Lasallia</taxon>
    </lineage>
</organism>
<dbReference type="PROSITE" id="PS50879">
    <property type="entry name" value="RNASE_H_1"/>
    <property type="match status" value="1"/>
</dbReference>
<dbReference type="InterPro" id="IPR002156">
    <property type="entry name" value="RNaseH_domain"/>
</dbReference>
<reference evidence="4" key="1">
    <citation type="submission" date="2017-03" db="EMBL/GenBank/DDBJ databases">
        <authorList>
            <person name="Sharma R."/>
            <person name="Thines M."/>
        </authorList>
    </citation>
    <scope>NUCLEOTIDE SEQUENCE [LARGE SCALE GENOMIC DNA]</scope>
</reference>
<keyword evidence="3" id="KW-0808">Transferase</keyword>
<proteinExistence type="predicted"/>
<evidence type="ECO:0000313" key="4">
    <source>
        <dbReference type="Proteomes" id="UP000192927"/>
    </source>
</evidence>
<dbReference type="GO" id="GO:0003964">
    <property type="term" value="F:RNA-directed DNA polymerase activity"/>
    <property type="evidence" value="ECO:0007669"/>
    <property type="project" value="UniProtKB-KW"/>
</dbReference>
<protein>
    <submittedName>
        <fullName evidence="3">Reverse transcriptase</fullName>
    </submittedName>
</protein>
<evidence type="ECO:0000259" key="2">
    <source>
        <dbReference type="PROSITE" id="PS50879"/>
    </source>
</evidence>
<name>A0A1W5D0U9_9LECA</name>
<dbReference type="PROSITE" id="PS50878">
    <property type="entry name" value="RT_POL"/>
    <property type="match status" value="1"/>
</dbReference>
<dbReference type="InterPro" id="IPR036691">
    <property type="entry name" value="Endo/exonu/phosph_ase_sf"/>
</dbReference>
<dbReference type="Pfam" id="PF00078">
    <property type="entry name" value="RVT_1"/>
    <property type="match status" value="1"/>
</dbReference>
<dbReference type="InterPro" id="IPR036397">
    <property type="entry name" value="RNaseH_sf"/>
</dbReference>
<keyword evidence="4" id="KW-1185">Reference proteome</keyword>
<dbReference type="SUPFAM" id="SSF53098">
    <property type="entry name" value="Ribonuclease H-like"/>
    <property type="match status" value="1"/>
</dbReference>
<evidence type="ECO:0000259" key="1">
    <source>
        <dbReference type="PROSITE" id="PS50878"/>
    </source>
</evidence>
<dbReference type="CDD" id="cd01650">
    <property type="entry name" value="RT_nLTR_like"/>
    <property type="match status" value="1"/>
</dbReference>
<dbReference type="Pfam" id="PF00075">
    <property type="entry name" value="RNase_H"/>
    <property type="match status" value="1"/>
</dbReference>
<keyword evidence="3" id="KW-0695">RNA-directed DNA polymerase</keyword>
<dbReference type="InterPro" id="IPR005135">
    <property type="entry name" value="Endo/exonuclease/phosphatase"/>
</dbReference>
<feature type="domain" description="Reverse transcriptase" evidence="1">
    <location>
        <begin position="486"/>
        <end position="761"/>
    </location>
</feature>
<dbReference type="GO" id="GO:0003676">
    <property type="term" value="F:nucleic acid binding"/>
    <property type="evidence" value="ECO:0007669"/>
    <property type="project" value="InterPro"/>
</dbReference>
<dbReference type="PANTHER" id="PTHR33481:SF1">
    <property type="entry name" value="ENDONUCLEASE_EXONUCLEASE_PHOSPHATASE DOMAIN-CONTAINING PROTEIN-RELATED"/>
    <property type="match status" value="1"/>
</dbReference>
<sequence length="1290" mass="146265">MKSRPVMEALINDEEIGGYDVLLIQEPPLSAYYTHVSHRSWHRYEPTFDEEGTRKRSLIYVNKRISTSAHRQVDCMHPDVTAIKVWTENNQMLLFSVYIPPVDYHHLYEVQSMQPTLDVIESTIGTHAIDAATPRRTVLVIAGDFNRHHPAWSDGPVYERVMVHAGDLINFIHAHALQWCLAKGNATYWSHNRPGQRSTIDLTLTNEQQRLIQCKLHHDAFGSDHRATVSEWNMQVEQRPETPAKKAYDRADWPSMGTKIQAKLQHGGQIESRQQLDEAVAELTNLVQQEIDKCVPTARPSPYAKRWFTPELKVQQVEVNKARRRWQERCASHGRADPVAAQLFTEMHSQRREWTRTIEKAKASHWREFLDQASSRTVWKATPYLERTDNYACIPALKVGDNEYADNAGKAQALLASFFPTTVPPNPEMIVAPDEIAWEPITEWEVASALNKAKKNTAPGRDGLPTLVWRELWPYVSTRITQVFSASVRLAYFPTQWKTAKIVVLRKPGKEDYTTPKAYRPISLLNTLGKLLEAVMARRLSYYAETYQLLPDTQFGGRPGRTTEQALLVLVNSVDQTILRDMTVTLIAFDLKGAFNNVHAHTLEARLQERRIPGPARKWIRSFMQERTASVQFDGFETEVEPLPFAGLAQGSPLSPILFAFYNADLVDQVVDTQGGASAYIDDYFRWRVGKSAEENLDKIQNEDIPRITAWAERTGACFVPEKTELIHLTRRRKDRGKGSITIGGQTVKASETAKLLGVIFDTEMRWKEHVQHATKKATVTALGMSGLRYLRPAQMRQIYQACVLPKLDYASTVWHSPLRDKGLLRVLASVQRAALLRIISAFRTVATQTLEVECHILPTHLRLQQRAQDVIARLCTLPQDHPMTKVVERTKQRMKRKSGLRFPLAESMKTMNITELNGIEIIDPRPKAPWRGLPLEQVEIIQDRDQALARVKDLAHEPRKIIFTDASARDAQLGVGVVMLGPSPEQTKTLQVGVGPATKWNVHLAELMAIWYATKMIQDLETQIRLRGDIDATLTTTNEATEYTIVSDSQSALKAIIKSAAKSGQTIVQRVLDQVQSLNKWDVRVRLCWVPGHANNEGNEAADQLAKQAVSSTEDHDFRTPLSAYRKTVRQTIEKEWRDEWTASKNGKYLKKIDSGLPNKRALRLHGCLTRHETYLFTQLRSDHSWLFTYGKKRKFVDHDKCACGAVETVVHVLVDCPLLRELRQALRRKVGDAFGSIATLLGGRNGQGQVNNGRNDRNVVKAVLEFADASKRFKSRTSAVPSSGHSRL</sequence>
<dbReference type="InterPro" id="IPR043502">
    <property type="entry name" value="DNA/RNA_pol_sf"/>
</dbReference>
<dbReference type="GO" id="GO:0004523">
    <property type="term" value="F:RNA-DNA hybrid ribonuclease activity"/>
    <property type="evidence" value="ECO:0007669"/>
    <property type="project" value="InterPro"/>
</dbReference>
<dbReference type="EMBL" id="FWEW01001308">
    <property type="protein sequence ID" value="SLM36757.1"/>
    <property type="molecule type" value="Genomic_DNA"/>
</dbReference>
<dbReference type="Gene3D" id="3.60.10.10">
    <property type="entry name" value="Endonuclease/exonuclease/phosphatase"/>
    <property type="match status" value="1"/>
</dbReference>
<dbReference type="Pfam" id="PF14529">
    <property type="entry name" value="Exo_endo_phos_2"/>
    <property type="match status" value="1"/>
</dbReference>
<dbReference type="CDD" id="cd09276">
    <property type="entry name" value="Rnase_HI_RT_non_LTR"/>
    <property type="match status" value="1"/>
</dbReference>
<feature type="domain" description="RNase H type-1" evidence="2">
    <location>
        <begin position="957"/>
        <end position="1112"/>
    </location>
</feature>